<name>A0AAD5IZ54_ACENE</name>
<accession>A0AAD5IZ54</accession>
<gene>
    <name evidence="1" type="ORF">LWI28_011224</name>
</gene>
<reference evidence="1" key="2">
    <citation type="submission" date="2023-02" db="EMBL/GenBank/DDBJ databases">
        <authorList>
            <person name="Swenson N.G."/>
            <person name="Wegrzyn J.L."/>
            <person name="Mcevoy S.L."/>
        </authorList>
    </citation>
    <scope>NUCLEOTIDE SEQUENCE</scope>
    <source>
        <strain evidence="1">91603</strain>
        <tissue evidence="1">Leaf</tissue>
    </source>
</reference>
<evidence type="ECO:0000313" key="2">
    <source>
        <dbReference type="Proteomes" id="UP001064489"/>
    </source>
</evidence>
<dbReference type="AlphaFoldDB" id="A0AAD5IZ54"/>
<sequence>MVQPVGRVSRVVEEKIGVEQVYEKLTLSGKIISQLFRVGEMAKGNGILKSVEYGLHAKNVDVSMNKKSTFRGFEFRSVTGNDSSVNSSTSGDWILGEYFERVQVRNESPVAGKASRRGIQSI</sequence>
<evidence type="ECO:0000313" key="1">
    <source>
        <dbReference type="EMBL" id="KAI9181078.1"/>
    </source>
</evidence>
<keyword evidence="2" id="KW-1185">Reference proteome</keyword>
<protein>
    <submittedName>
        <fullName evidence="1">Uncharacterized protein</fullName>
    </submittedName>
</protein>
<organism evidence="1 2">
    <name type="scientific">Acer negundo</name>
    <name type="common">Box elder</name>
    <dbReference type="NCBI Taxonomy" id="4023"/>
    <lineage>
        <taxon>Eukaryota</taxon>
        <taxon>Viridiplantae</taxon>
        <taxon>Streptophyta</taxon>
        <taxon>Embryophyta</taxon>
        <taxon>Tracheophyta</taxon>
        <taxon>Spermatophyta</taxon>
        <taxon>Magnoliopsida</taxon>
        <taxon>eudicotyledons</taxon>
        <taxon>Gunneridae</taxon>
        <taxon>Pentapetalae</taxon>
        <taxon>rosids</taxon>
        <taxon>malvids</taxon>
        <taxon>Sapindales</taxon>
        <taxon>Sapindaceae</taxon>
        <taxon>Hippocastanoideae</taxon>
        <taxon>Acereae</taxon>
        <taxon>Acer</taxon>
    </lineage>
</organism>
<dbReference type="Proteomes" id="UP001064489">
    <property type="component" value="Chromosome 4"/>
</dbReference>
<comment type="caution">
    <text evidence="1">The sequence shown here is derived from an EMBL/GenBank/DDBJ whole genome shotgun (WGS) entry which is preliminary data.</text>
</comment>
<dbReference type="EMBL" id="JAJSOW010000101">
    <property type="protein sequence ID" value="KAI9181078.1"/>
    <property type="molecule type" value="Genomic_DNA"/>
</dbReference>
<reference evidence="1" key="1">
    <citation type="journal article" date="2022" name="Plant J.">
        <title>Strategies of tolerance reflected in two North American maple genomes.</title>
        <authorList>
            <person name="McEvoy S.L."/>
            <person name="Sezen U.U."/>
            <person name="Trouern-Trend A."/>
            <person name="McMahon S.M."/>
            <person name="Schaberg P.G."/>
            <person name="Yang J."/>
            <person name="Wegrzyn J.L."/>
            <person name="Swenson N.G."/>
        </authorList>
    </citation>
    <scope>NUCLEOTIDE SEQUENCE</scope>
    <source>
        <strain evidence="1">91603</strain>
    </source>
</reference>
<proteinExistence type="predicted"/>